<sequence length="57" mass="6808">MFGLDTPAGARLEETRRFFAFLRDEVPRLMHKWNELNARDERGTPFKRPLSDTDRSR</sequence>
<reference evidence="1 2" key="1">
    <citation type="submission" date="2020-08" db="EMBL/GenBank/DDBJ databases">
        <title>Sequencing the genomes of 1000 actinobacteria strains.</title>
        <authorList>
            <person name="Klenk H.-P."/>
        </authorList>
    </citation>
    <scope>NUCLEOTIDE SEQUENCE [LARGE SCALE GENOMIC DNA]</scope>
    <source>
        <strain evidence="1 2">DSM 43023</strain>
    </source>
</reference>
<dbReference type="AlphaFoldDB" id="A0A7W7RVE8"/>
<dbReference type="Gene3D" id="1.10.287.160">
    <property type="entry name" value="HR1 repeat"/>
    <property type="match status" value="1"/>
</dbReference>
<name>A0A7W7RVE8_9ACTN</name>
<dbReference type="Proteomes" id="UP000534286">
    <property type="component" value="Unassembled WGS sequence"/>
</dbReference>
<comment type="caution">
    <text evidence="1">The sequence shown here is derived from an EMBL/GenBank/DDBJ whole genome shotgun (WGS) entry which is preliminary data.</text>
</comment>
<dbReference type="RefSeq" id="WP_184754967.1">
    <property type="nucleotide sequence ID" value="NZ_BAABEK010000061.1"/>
</dbReference>
<gene>
    <name evidence="1" type="ORF">FHR32_003157</name>
</gene>
<organism evidence="1 2">
    <name type="scientific">Streptosporangium album</name>
    <dbReference type="NCBI Taxonomy" id="47479"/>
    <lineage>
        <taxon>Bacteria</taxon>
        <taxon>Bacillati</taxon>
        <taxon>Actinomycetota</taxon>
        <taxon>Actinomycetes</taxon>
        <taxon>Streptosporangiales</taxon>
        <taxon>Streptosporangiaceae</taxon>
        <taxon>Streptosporangium</taxon>
    </lineage>
</organism>
<dbReference type="EMBL" id="JACHJU010000001">
    <property type="protein sequence ID" value="MBB4938852.1"/>
    <property type="molecule type" value="Genomic_DNA"/>
</dbReference>
<evidence type="ECO:0000313" key="1">
    <source>
        <dbReference type="EMBL" id="MBB4938852.1"/>
    </source>
</evidence>
<accession>A0A7W7RVE8</accession>
<protein>
    <submittedName>
        <fullName evidence="1">Uncharacterized protein</fullName>
    </submittedName>
</protein>
<keyword evidence="2" id="KW-1185">Reference proteome</keyword>
<evidence type="ECO:0000313" key="2">
    <source>
        <dbReference type="Proteomes" id="UP000534286"/>
    </source>
</evidence>
<proteinExistence type="predicted"/>